<dbReference type="GO" id="GO:0007165">
    <property type="term" value="P:signal transduction"/>
    <property type="evidence" value="ECO:0007669"/>
    <property type="project" value="TreeGrafter"/>
</dbReference>
<dbReference type="Pfam" id="PF00069">
    <property type="entry name" value="Pkinase"/>
    <property type="match status" value="1"/>
</dbReference>
<feature type="region of interest" description="Disordered" evidence="1">
    <location>
        <begin position="1"/>
        <end position="108"/>
    </location>
</feature>
<keyword evidence="4" id="KW-1185">Reference proteome</keyword>
<dbReference type="AlphaFoldDB" id="A0AA40AF05"/>
<feature type="region of interest" description="Disordered" evidence="1">
    <location>
        <begin position="672"/>
        <end position="718"/>
    </location>
</feature>
<feature type="region of interest" description="Disordered" evidence="1">
    <location>
        <begin position="761"/>
        <end position="862"/>
    </location>
</feature>
<dbReference type="PROSITE" id="PS50011">
    <property type="entry name" value="PROTEIN_KINASE_DOM"/>
    <property type="match status" value="1"/>
</dbReference>
<dbReference type="GO" id="GO:0004672">
    <property type="term" value="F:protein kinase activity"/>
    <property type="evidence" value="ECO:0007669"/>
    <property type="project" value="InterPro"/>
</dbReference>
<evidence type="ECO:0000259" key="2">
    <source>
        <dbReference type="PROSITE" id="PS50011"/>
    </source>
</evidence>
<dbReference type="EMBL" id="JAUKUA010000004">
    <property type="protein sequence ID" value="KAK0714656.1"/>
    <property type="molecule type" value="Genomic_DNA"/>
</dbReference>
<protein>
    <recommendedName>
        <fullName evidence="2">Protein kinase domain-containing protein</fullName>
    </recommendedName>
</protein>
<feature type="compositionally biased region" description="Basic and acidic residues" evidence="1">
    <location>
        <begin position="797"/>
        <end position="813"/>
    </location>
</feature>
<proteinExistence type="predicted"/>
<feature type="compositionally biased region" description="Basic and acidic residues" evidence="1">
    <location>
        <begin position="699"/>
        <end position="712"/>
    </location>
</feature>
<feature type="region of interest" description="Disordered" evidence="1">
    <location>
        <begin position="572"/>
        <end position="603"/>
    </location>
</feature>
<dbReference type="GO" id="GO:0005737">
    <property type="term" value="C:cytoplasm"/>
    <property type="evidence" value="ECO:0007669"/>
    <property type="project" value="TreeGrafter"/>
</dbReference>
<feature type="region of interest" description="Disordered" evidence="1">
    <location>
        <begin position="639"/>
        <end position="659"/>
    </location>
</feature>
<accession>A0AA40AF05</accession>
<feature type="compositionally biased region" description="Polar residues" evidence="1">
    <location>
        <begin position="16"/>
        <end position="26"/>
    </location>
</feature>
<dbReference type="InterPro" id="IPR050167">
    <property type="entry name" value="Ser_Thr_protein_kinase"/>
</dbReference>
<sequence length="915" mass="102539">MAQAQPDSPARDPISPTDNAGGQQSIWRRFFMRDKDNNNNNNNNNVGSGQADASPRGLDQQDDTKAGLIRRVSRKVVPGLPRAQTFKRQQSELRDNLEPVQPTPAERRAVSMDRRLHATNSAYSQSNPRTSAPDFLSRSFSATASVPSLPTSPVEDSVLDDIGKLHELDHDQEEEDMEDLDDHVLDAMSNHEHDTHSMTTSQYDSMIHEELERIWILNLSMHFRDKSKREKFFVTYREHETLWRRVTVSLDYRNAPENSLELELVHTKFQRDKSAKIYEAIRESLNDIQFYDTVTNLKLQTTDGRLHVHVVEDVNEIVNYPTIRMIQHMRCRRVKESELEFDSHMSGFVYKVRVNNQMLIKKEIPGPDTVDEFLYEINALNRLRFAENVIQFYGVVVDDKEEYIKGLLISFADQGALIDVIYDHNHTLPWSIREKWARQIVNGLAEIHEAGFVQGDFTLSNIVINDENDAKIIDINRRGCPVGWEPPEATPLIESNQRISMYIGVKSDLYQLGMVLWALATQEDEPENHGRPLRIPTDVKVPMWYRQIVAICLSEDPRRRLQALQLASMFPDPLEESQYGPPNGSSLSVDDRHSQQEFGTESFNASAPRIKTVAPPSEWSYLGWGNPQFPATEDLFYYPTRGRSPPSPMPSNHGEYDAAGYGQRLRPWSENQRSALTAPSVSDVPPSELEPESEAAFQTRDEPQHGDDERRPRGPTISLAGVEGNLAVFSEHVQTQPATEKTHKPLNPGLSIFADAAITGNTEPGALGDGRKDASDSTPTPHASSITGSDVITAQPHGEHGEKGTGDGLRERNAYLTATPQKFEEGASDTTSEMRPSTSFSSSRATSSSTPTRGIPDDLKGIGSAYDLGLDQRQDSMTLEDDIGMDIGDPTADQPPPHLDRQDAVTGVSAVTKTE</sequence>
<dbReference type="InterPro" id="IPR011009">
    <property type="entry name" value="Kinase-like_dom_sf"/>
</dbReference>
<dbReference type="CDD" id="cd00180">
    <property type="entry name" value="PKc"/>
    <property type="match status" value="1"/>
</dbReference>
<evidence type="ECO:0000313" key="4">
    <source>
        <dbReference type="Proteomes" id="UP001172102"/>
    </source>
</evidence>
<dbReference type="InterPro" id="IPR000719">
    <property type="entry name" value="Prot_kinase_dom"/>
</dbReference>
<feature type="region of interest" description="Disordered" evidence="1">
    <location>
        <begin position="881"/>
        <end position="915"/>
    </location>
</feature>
<feature type="domain" description="Protein kinase" evidence="2">
    <location>
        <begin position="320"/>
        <end position="575"/>
    </location>
</feature>
<evidence type="ECO:0000256" key="1">
    <source>
        <dbReference type="SAM" id="MobiDB-lite"/>
    </source>
</evidence>
<evidence type="ECO:0000313" key="3">
    <source>
        <dbReference type="EMBL" id="KAK0714656.1"/>
    </source>
</evidence>
<gene>
    <name evidence="3" type="ORF">B0H67DRAFT_553333</name>
</gene>
<organism evidence="3 4">
    <name type="scientific">Lasiosphaeris hirsuta</name>
    <dbReference type="NCBI Taxonomy" id="260670"/>
    <lineage>
        <taxon>Eukaryota</taxon>
        <taxon>Fungi</taxon>
        <taxon>Dikarya</taxon>
        <taxon>Ascomycota</taxon>
        <taxon>Pezizomycotina</taxon>
        <taxon>Sordariomycetes</taxon>
        <taxon>Sordariomycetidae</taxon>
        <taxon>Sordariales</taxon>
        <taxon>Lasiosphaeriaceae</taxon>
        <taxon>Lasiosphaeris</taxon>
    </lineage>
</organism>
<reference evidence="3" key="1">
    <citation type="submission" date="2023-06" db="EMBL/GenBank/DDBJ databases">
        <title>Genome-scale phylogeny and comparative genomics of the fungal order Sordariales.</title>
        <authorList>
            <consortium name="Lawrence Berkeley National Laboratory"/>
            <person name="Hensen N."/>
            <person name="Bonometti L."/>
            <person name="Westerberg I."/>
            <person name="Brannstrom I.O."/>
            <person name="Guillou S."/>
            <person name="Cros-Aarteil S."/>
            <person name="Calhoun S."/>
            <person name="Haridas S."/>
            <person name="Kuo A."/>
            <person name="Mondo S."/>
            <person name="Pangilinan J."/>
            <person name="Riley R."/>
            <person name="Labutti K."/>
            <person name="Andreopoulos B."/>
            <person name="Lipzen A."/>
            <person name="Chen C."/>
            <person name="Yanf M."/>
            <person name="Daum C."/>
            <person name="Ng V."/>
            <person name="Clum A."/>
            <person name="Steindorff A."/>
            <person name="Ohm R."/>
            <person name="Martin F."/>
            <person name="Silar P."/>
            <person name="Natvig D."/>
            <person name="Lalanne C."/>
            <person name="Gautier V."/>
            <person name="Ament-Velasquez S.L."/>
            <person name="Kruys A."/>
            <person name="Hutchinson M.I."/>
            <person name="Powell A.J."/>
            <person name="Barry K."/>
            <person name="Miller A.N."/>
            <person name="Grigoriev I.V."/>
            <person name="Debuchy R."/>
            <person name="Gladieux P."/>
            <person name="Thoren M.H."/>
            <person name="Johannesson H."/>
        </authorList>
    </citation>
    <scope>NUCLEOTIDE SEQUENCE</scope>
    <source>
        <strain evidence="3">SMH4607-1</strain>
    </source>
</reference>
<feature type="compositionally biased region" description="Polar residues" evidence="1">
    <location>
        <begin position="776"/>
        <end position="792"/>
    </location>
</feature>
<dbReference type="Gene3D" id="1.10.510.10">
    <property type="entry name" value="Transferase(Phosphotransferase) domain 1"/>
    <property type="match status" value="1"/>
</dbReference>
<dbReference type="GO" id="GO:0005524">
    <property type="term" value="F:ATP binding"/>
    <property type="evidence" value="ECO:0007669"/>
    <property type="project" value="InterPro"/>
</dbReference>
<dbReference type="PANTHER" id="PTHR23257">
    <property type="entry name" value="SERINE-THREONINE PROTEIN KINASE"/>
    <property type="match status" value="1"/>
</dbReference>
<dbReference type="SUPFAM" id="SSF56112">
    <property type="entry name" value="Protein kinase-like (PK-like)"/>
    <property type="match status" value="1"/>
</dbReference>
<feature type="compositionally biased region" description="Low complexity" evidence="1">
    <location>
        <begin position="831"/>
        <end position="853"/>
    </location>
</feature>
<comment type="caution">
    <text evidence="3">The sequence shown here is derived from an EMBL/GenBank/DDBJ whole genome shotgun (WGS) entry which is preliminary data.</text>
</comment>
<dbReference type="Proteomes" id="UP001172102">
    <property type="component" value="Unassembled WGS sequence"/>
</dbReference>
<name>A0AA40AF05_9PEZI</name>